<dbReference type="Proteomes" id="UP000621455">
    <property type="component" value="Unassembled WGS sequence"/>
</dbReference>
<dbReference type="Pfam" id="PF09937">
    <property type="entry name" value="DUF2169"/>
    <property type="match status" value="1"/>
</dbReference>
<comment type="caution">
    <text evidence="2">The sequence shown here is derived from an EMBL/GenBank/DDBJ whole genome shotgun (WGS) entry which is preliminary data.</text>
</comment>
<protein>
    <submittedName>
        <fullName evidence="2">DUF2169 domain-containing protein</fullName>
    </submittedName>
</protein>
<dbReference type="EMBL" id="WHJG01000020">
    <property type="protein sequence ID" value="NHZ81345.1"/>
    <property type="molecule type" value="Genomic_DNA"/>
</dbReference>
<keyword evidence="3" id="KW-1185">Reference proteome</keyword>
<feature type="domain" description="DUF2169" evidence="1">
    <location>
        <begin position="21"/>
        <end position="324"/>
    </location>
</feature>
<name>A0ABX0N7I1_9BURK</name>
<proteinExistence type="predicted"/>
<dbReference type="InterPro" id="IPR018683">
    <property type="entry name" value="DUF2169"/>
</dbReference>
<organism evidence="2 3">
    <name type="scientific">Massilia frigida</name>
    <dbReference type="NCBI Taxonomy" id="2609281"/>
    <lineage>
        <taxon>Bacteria</taxon>
        <taxon>Pseudomonadati</taxon>
        <taxon>Pseudomonadota</taxon>
        <taxon>Betaproteobacteria</taxon>
        <taxon>Burkholderiales</taxon>
        <taxon>Oxalobacteraceae</taxon>
        <taxon>Telluria group</taxon>
        <taxon>Massilia</taxon>
    </lineage>
</organism>
<evidence type="ECO:0000313" key="3">
    <source>
        <dbReference type="Proteomes" id="UP000621455"/>
    </source>
</evidence>
<reference evidence="2 3" key="1">
    <citation type="submission" date="2019-10" db="EMBL/GenBank/DDBJ databases">
        <title>Taxonomy of Antarctic Massilia spp.: description of Massilia rubra sp. nov., Massilia aquatica sp. nov., Massilia mucilaginosa sp. nov., Massilia frigida sp. nov. isolated from streams, lakes and regoliths.</title>
        <authorList>
            <person name="Holochova P."/>
            <person name="Sedlacek I."/>
            <person name="Kralova S."/>
            <person name="Maslanova I."/>
            <person name="Busse H.-J."/>
            <person name="Stankova E."/>
            <person name="Vrbovska V."/>
            <person name="Kovarovic V."/>
            <person name="Bartak M."/>
            <person name="Svec P."/>
            <person name="Pantucek R."/>
        </authorList>
    </citation>
    <scope>NUCLEOTIDE SEQUENCE [LARGE SCALE GENOMIC DNA]</scope>
    <source>
        <strain evidence="2 3">CCM 8695</strain>
    </source>
</reference>
<dbReference type="RefSeq" id="WP_167088675.1">
    <property type="nucleotide sequence ID" value="NZ_WHJG01000020.1"/>
</dbReference>
<gene>
    <name evidence="2" type="ORF">F2P44_18990</name>
</gene>
<evidence type="ECO:0000313" key="2">
    <source>
        <dbReference type="EMBL" id="NHZ81345.1"/>
    </source>
</evidence>
<accession>A0ABX0N7I1</accession>
<evidence type="ECO:0000259" key="1">
    <source>
        <dbReference type="Pfam" id="PF09937"/>
    </source>
</evidence>
<sequence>MDIMVTSRHLLADLTTSLDVEGREHLIIVVKSSWQIPRRGARPRPIAPQPLEQGDVFFADPGTSPMKYGSDLVRYKPRCDILFDAQAHAPAGAPVTELVAGFKVGTLQKGVKVIGPRKWRVRLGMASLTKPDPFVSMPLHYGFAFGGTRTYQKGRGDKVQTLTETLASNPVGLGWVGPNTGAELHDLPAPSLEPLDDPVRSPTGKHRPAAFSAVARQWPVRRQYAGTYDAHWQQHTFPFLPEDFDEQFHQCAPADQQIPYPKGGEEVVLLNLMAGHEIVRFKLPALDKLQIRVLRKDYSVATPVPVVDTLYFEPDSERFTAVWRASVPVLRRIQEFDTVAIGPIDLQWWSNKILGVDGNGCIGCDSRKEAA</sequence>